<name>A0A1Q9EA20_SYMMI</name>
<dbReference type="GO" id="GO:0003677">
    <property type="term" value="F:DNA binding"/>
    <property type="evidence" value="ECO:0007669"/>
    <property type="project" value="TreeGrafter"/>
</dbReference>
<dbReference type="InterPro" id="IPR050863">
    <property type="entry name" value="CenT-Element_Derived"/>
</dbReference>
<dbReference type="GO" id="GO:0005634">
    <property type="term" value="C:nucleus"/>
    <property type="evidence" value="ECO:0007669"/>
    <property type="project" value="TreeGrafter"/>
</dbReference>
<accession>A0A1Q9EA20</accession>
<comment type="caution">
    <text evidence="3">The sequence shown here is derived from an EMBL/GenBank/DDBJ whole genome shotgun (WGS) entry which is preliminary data.</text>
</comment>
<organism evidence="3 4">
    <name type="scientific">Symbiodinium microadriaticum</name>
    <name type="common">Dinoflagellate</name>
    <name type="synonym">Zooxanthella microadriatica</name>
    <dbReference type="NCBI Taxonomy" id="2951"/>
    <lineage>
        <taxon>Eukaryota</taxon>
        <taxon>Sar</taxon>
        <taxon>Alveolata</taxon>
        <taxon>Dinophyceae</taxon>
        <taxon>Suessiales</taxon>
        <taxon>Symbiodiniaceae</taxon>
        <taxon>Symbiodinium</taxon>
    </lineage>
</organism>
<dbReference type="AlphaFoldDB" id="A0A1Q9EA20"/>
<dbReference type="PANTHER" id="PTHR19303:SF73">
    <property type="entry name" value="PROTEIN PDC2"/>
    <property type="match status" value="1"/>
</dbReference>
<feature type="region of interest" description="Disordered" evidence="1">
    <location>
        <begin position="1"/>
        <end position="20"/>
    </location>
</feature>
<gene>
    <name evidence="3" type="ORF">AK812_SmicGene12658</name>
</gene>
<feature type="region of interest" description="Disordered" evidence="1">
    <location>
        <begin position="28"/>
        <end position="49"/>
    </location>
</feature>
<protein>
    <recommendedName>
        <fullName evidence="2">DDE-1 domain-containing protein</fullName>
    </recommendedName>
</protein>
<feature type="compositionally biased region" description="Polar residues" evidence="1">
    <location>
        <begin position="36"/>
        <end position="49"/>
    </location>
</feature>
<dbReference type="Proteomes" id="UP000186817">
    <property type="component" value="Unassembled WGS sequence"/>
</dbReference>
<reference evidence="3 4" key="1">
    <citation type="submission" date="2016-02" db="EMBL/GenBank/DDBJ databases">
        <title>Genome analysis of coral dinoflagellate symbionts highlights evolutionary adaptations to a symbiotic lifestyle.</title>
        <authorList>
            <person name="Aranda M."/>
            <person name="Li Y."/>
            <person name="Liew Y.J."/>
            <person name="Baumgarten S."/>
            <person name="Simakov O."/>
            <person name="Wilson M."/>
            <person name="Piel J."/>
            <person name="Ashoor H."/>
            <person name="Bougouffa S."/>
            <person name="Bajic V.B."/>
            <person name="Ryu T."/>
            <person name="Ravasi T."/>
            <person name="Bayer T."/>
            <person name="Micklem G."/>
            <person name="Kim H."/>
            <person name="Bhak J."/>
            <person name="Lajeunesse T.C."/>
            <person name="Voolstra C.R."/>
        </authorList>
    </citation>
    <scope>NUCLEOTIDE SEQUENCE [LARGE SCALE GENOMIC DNA]</scope>
    <source>
        <strain evidence="3 4">CCMP2467</strain>
    </source>
</reference>
<evidence type="ECO:0000259" key="2">
    <source>
        <dbReference type="Pfam" id="PF03184"/>
    </source>
</evidence>
<evidence type="ECO:0000313" key="3">
    <source>
        <dbReference type="EMBL" id="OLQ04259.1"/>
    </source>
</evidence>
<dbReference type="EMBL" id="LSRX01000214">
    <property type="protein sequence ID" value="OLQ04259.1"/>
    <property type="molecule type" value="Genomic_DNA"/>
</dbReference>
<sequence>MADSRLSSQKREAEEQVTELSRQIRALHQEKRRLSARTTTEAEFPRSPSSQRVVLIHRISGQAADVTSDYVRGLGQPRCTAVELTAEQVQTILKDVTAATERYAAGAPRISEAVLAACYVMEHRLYAWVLEQNCVFGVAPSRAQLVQQALLGVPTDLSADVKQTVQLGLTATARTQRKWLARFRARWGARLGMLKTEDSVSVAVTSFCRWTNYAIGEAPPGRLPLLVNMDETALAYHMVGLRGTVLRKLPAGSCPPADHAGLADVRGHVSLLASVTHEVAVQPRLPQVLLGNEHKFTKQVLQKASPHCPSNVHMWRQKSAWNSHATMRQFISLLARCLGDLLKTRYVILVLDCAQCHIDKSIYMQARQRGIRLLYIPPRMRRFLQPCDTHVFAPFKAALREKWRCSKAQAPEGSMDTCRWLRVVFETINAALQADWSHAFLRDGLLARQEHLSQRILQATGQDALHLGDGPPAKEDATVLFPKRRNLDIMSYVLWVPAYKLQQSRAAAGRGRGCSGIYSALCTKLYATQPLARDVSTLLEEVHDAAVSKKINDALERLLNASLFVLQHGMLAKDA</sequence>
<keyword evidence="4" id="KW-1185">Reference proteome</keyword>
<dbReference type="OMA" id="ERTLMIN"/>
<proteinExistence type="predicted"/>
<evidence type="ECO:0000256" key="1">
    <source>
        <dbReference type="SAM" id="MobiDB-lite"/>
    </source>
</evidence>
<dbReference type="OrthoDB" id="423977at2759"/>
<dbReference type="Pfam" id="PF03184">
    <property type="entry name" value="DDE_1"/>
    <property type="match status" value="1"/>
</dbReference>
<evidence type="ECO:0000313" key="4">
    <source>
        <dbReference type="Proteomes" id="UP000186817"/>
    </source>
</evidence>
<feature type="domain" description="DDE-1" evidence="2">
    <location>
        <begin position="306"/>
        <end position="407"/>
    </location>
</feature>
<dbReference type="InterPro" id="IPR004875">
    <property type="entry name" value="DDE_SF_endonuclease_dom"/>
</dbReference>
<dbReference type="PANTHER" id="PTHR19303">
    <property type="entry name" value="TRANSPOSON"/>
    <property type="match status" value="1"/>
</dbReference>